<name>A0A318QJP0_9PROT</name>
<sequence length="508" mass="58091">MSAPKYLIDTNVFIGLEDHTEVSPNLASLQQLAGRFGVSLYVHAAAIDDIKRDRNEQRRNISLSKIRKFPTINKVMGLSKAELEAKYGTLRRPNDVVDVTLLHTLERGVVDFLVTEDQGLHERARRISSTLADRVLFVADAVLLLRTNFEPVEVVLPAIREVDAHTIRQDDPIFTSLRKDYPPFDEWWREKCVAKMRKCWVVLDNNQIAGLVVRKDEHQRDTDAKLPGEKILKICTFKVRSENRGVKLGELLLKQALWYARSNKYDVVYLTTFPRQTTLISLLEYYGFKHTHDNERGEMIYEKALPREELLRDNEISLFDLARINYPRFATGQEVKAYAVPIREDFHEILFPELASRSQLTLFEEPGSRTPGNTIRKVYLCRAQADISQAGSILFFYKGKSNLLPSQAITTVGIFEEMTMAHSTEELRQMAGSRSVYTDAQLKAMSATVSRPIKVINFLLAGHLEPPMCLKMLQKNHVFGTHPPQSIMSLTTMQMRSILTQFDLGYSI</sequence>
<dbReference type="RefSeq" id="WP_110570226.1">
    <property type="nucleotide sequence ID" value="NZ_CP137147.1"/>
</dbReference>
<evidence type="ECO:0000259" key="1">
    <source>
        <dbReference type="PROSITE" id="PS51186"/>
    </source>
</evidence>
<dbReference type="InterPro" id="IPR000182">
    <property type="entry name" value="GNAT_dom"/>
</dbReference>
<dbReference type="Proteomes" id="UP000247814">
    <property type="component" value="Unassembled WGS sequence"/>
</dbReference>
<feature type="domain" description="N-acetyltransferase" evidence="1">
    <location>
        <begin position="157"/>
        <end position="308"/>
    </location>
</feature>
<protein>
    <submittedName>
        <fullName evidence="2">GNAT family N-acetyltransferase</fullName>
    </submittedName>
</protein>
<dbReference type="Gene3D" id="3.40.630.30">
    <property type="match status" value="1"/>
</dbReference>
<evidence type="ECO:0000313" key="2">
    <source>
        <dbReference type="EMBL" id="PYD77472.1"/>
    </source>
</evidence>
<reference evidence="2 3" key="1">
    <citation type="submission" date="2017-07" db="EMBL/GenBank/DDBJ databases">
        <title>A draft genome sequence of Komagataeibacter sucrofermentans LMG 18788.</title>
        <authorList>
            <person name="Skraban J."/>
            <person name="Cleenwerck I."/>
            <person name="Vandamme P."/>
            <person name="Trcek J."/>
        </authorList>
    </citation>
    <scope>NUCLEOTIDE SEQUENCE [LARGE SCALE GENOMIC DNA]</scope>
    <source>
        <strain evidence="2 3">LMG 18788</strain>
    </source>
</reference>
<keyword evidence="2" id="KW-0808">Transferase</keyword>
<dbReference type="CDD" id="cd04301">
    <property type="entry name" value="NAT_SF"/>
    <property type="match status" value="1"/>
</dbReference>
<dbReference type="GO" id="GO:0016747">
    <property type="term" value="F:acyltransferase activity, transferring groups other than amino-acyl groups"/>
    <property type="evidence" value="ECO:0007669"/>
    <property type="project" value="InterPro"/>
</dbReference>
<proteinExistence type="predicted"/>
<dbReference type="InterPro" id="IPR016181">
    <property type="entry name" value="Acyl_CoA_acyltransferase"/>
</dbReference>
<accession>A0A318QJP0</accession>
<gene>
    <name evidence="2" type="ORF">CFR77_15155</name>
</gene>
<evidence type="ECO:0000313" key="3">
    <source>
        <dbReference type="Proteomes" id="UP000247814"/>
    </source>
</evidence>
<keyword evidence="3" id="KW-1185">Reference proteome</keyword>
<dbReference type="Pfam" id="PF00583">
    <property type="entry name" value="Acetyltransf_1"/>
    <property type="match status" value="1"/>
</dbReference>
<organism evidence="2 3">
    <name type="scientific">Komagataeibacter sucrofermentans</name>
    <dbReference type="NCBI Taxonomy" id="1053551"/>
    <lineage>
        <taxon>Bacteria</taxon>
        <taxon>Pseudomonadati</taxon>
        <taxon>Pseudomonadota</taxon>
        <taxon>Alphaproteobacteria</taxon>
        <taxon>Acetobacterales</taxon>
        <taxon>Acetobacteraceae</taxon>
        <taxon>Komagataeibacter</taxon>
    </lineage>
</organism>
<dbReference type="AlphaFoldDB" id="A0A318QJP0"/>
<dbReference type="PROSITE" id="PS51186">
    <property type="entry name" value="GNAT"/>
    <property type="match status" value="1"/>
</dbReference>
<dbReference type="OrthoDB" id="9773249at2"/>
<comment type="caution">
    <text evidence="2">The sequence shown here is derived from an EMBL/GenBank/DDBJ whole genome shotgun (WGS) entry which is preliminary data.</text>
</comment>
<dbReference type="SUPFAM" id="SSF55729">
    <property type="entry name" value="Acyl-CoA N-acyltransferases (Nat)"/>
    <property type="match status" value="1"/>
</dbReference>
<dbReference type="EMBL" id="NKUA01000043">
    <property type="protein sequence ID" value="PYD77472.1"/>
    <property type="molecule type" value="Genomic_DNA"/>
</dbReference>